<dbReference type="KEGG" id="hhi:HAH_1541"/>
<dbReference type="SUPFAM" id="SSF53850">
    <property type="entry name" value="Periplasmic binding protein-like II"/>
    <property type="match status" value="1"/>
</dbReference>
<gene>
    <name evidence="3" type="primary">sfuA</name>
    <name evidence="3" type="ordered locus">HAH_1541</name>
</gene>
<dbReference type="STRING" id="634497.HAH_1541"/>
<dbReference type="EMBL" id="CP002921">
    <property type="protein sequence ID" value="AEM57148.1"/>
    <property type="molecule type" value="Genomic_DNA"/>
</dbReference>
<dbReference type="eggNOG" id="arCOG00227">
    <property type="taxonomic scope" value="Archaea"/>
</dbReference>
<dbReference type="Gene3D" id="3.40.190.10">
    <property type="entry name" value="Periplasmic binding protein-like II"/>
    <property type="match status" value="2"/>
</dbReference>
<feature type="region of interest" description="Disordered" evidence="2">
    <location>
        <begin position="43"/>
        <end position="84"/>
    </location>
</feature>
<dbReference type="HOGENOM" id="CLU_026974_2_0_2"/>
<keyword evidence="1" id="KW-0732">Signal</keyword>
<dbReference type="PROSITE" id="PS51318">
    <property type="entry name" value="TAT"/>
    <property type="match status" value="1"/>
</dbReference>
<dbReference type="Pfam" id="PF13416">
    <property type="entry name" value="SBP_bac_8"/>
    <property type="match status" value="1"/>
</dbReference>
<dbReference type="InterPro" id="IPR026045">
    <property type="entry name" value="Ferric-bd"/>
</dbReference>
<protein>
    <submittedName>
        <fullName evidence="3">Iron-binding protein</fullName>
    </submittedName>
</protein>
<reference evidence="3 4" key="1">
    <citation type="journal article" date="2011" name="J. Bacteriol.">
        <title>Complete genome sequence of Haloarcula hispanica, a model haloarchaeon for studying genetics, metabolism, and virus-host interaction.</title>
        <authorList>
            <person name="Liu H."/>
            <person name="Wu Z."/>
            <person name="Li M."/>
            <person name="Zhang F."/>
            <person name="Zheng H."/>
            <person name="Han J."/>
            <person name="Liu J."/>
            <person name="Zhou J."/>
            <person name="Wang S."/>
            <person name="Xiang H."/>
        </authorList>
    </citation>
    <scope>NUCLEOTIDE SEQUENCE [LARGE SCALE GENOMIC DNA]</scope>
    <source>
        <strain evidence="4">ATCC 33960 / DSM 4426 / JCM 8911 / NBRC 102182 / NCIMB 2187 / VKM B-1755</strain>
    </source>
</reference>
<evidence type="ECO:0000313" key="3">
    <source>
        <dbReference type="EMBL" id="AEM57148.1"/>
    </source>
</evidence>
<evidence type="ECO:0000256" key="2">
    <source>
        <dbReference type="SAM" id="MobiDB-lite"/>
    </source>
</evidence>
<evidence type="ECO:0000313" key="4">
    <source>
        <dbReference type="Proteomes" id="UP000005629"/>
    </source>
</evidence>
<dbReference type="RefSeq" id="WP_014040369.1">
    <property type="nucleotide sequence ID" value="NC_015948.1"/>
</dbReference>
<accession>G0HRW5</accession>
<dbReference type="PIRSF" id="PIRSF002825">
    <property type="entry name" value="CfbpA"/>
    <property type="match status" value="1"/>
</dbReference>
<name>G0HRW5_HALHT</name>
<feature type="compositionally biased region" description="Gly residues" evidence="2">
    <location>
        <begin position="43"/>
        <end position="54"/>
    </location>
</feature>
<dbReference type="InterPro" id="IPR006311">
    <property type="entry name" value="TAT_signal"/>
</dbReference>
<dbReference type="PANTHER" id="PTHR30006:SF24">
    <property type="entry name" value="SLL0237 PROTEIN"/>
    <property type="match status" value="1"/>
</dbReference>
<dbReference type="Proteomes" id="UP000005629">
    <property type="component" value="Chromosome I"/>
</dbReference>
<proteinExistence type="predicted"/>
<dbReference type="PANTHER" id="PTHR30006">
    <property type="entry name" value="THIAMINE-BINDING PERIPLASMIC PROTEIN-RELATED"/>
    <property type="match status" value="1"/>
</dbReference>
<dbReference type="InterPro" id="IPR006059">
    <property type="entry name" value="SBP"/>
</dbReference>
<sequence>MSDSNDLTGRNATQSRRRFLALGGATAATALAGCSGILGGGDGGEGGSDGGTDTGAGQISLSDFRGSGPLVEQRDAPGGTSIEELPDLSGELTLYLGGGEGGLYLDLINLLEQLYPDFTANHRLEASSDLANTIIEENEAGASPADVFMSIDAGSLGAVANAGATASLPEEALSTVPEAYQDSEGRWVGIAGRARAIPYNTNQISESDIPSTVQEFPETAALENSMGWAPSYGAFQSFVTAMRLIRGDDETMSWLQAMQDHGITTYDDEFRVSNACADGELTAGFANHYYTLRVQSARDDSPIGLAFTEGDAGALVNVSGLEIIDGTDNADLASNFVRHVLSAEAQEFFATRTFAYPMIPGVAPVGDLPRIDDLNPPDINLTELADVAGTVDLLRDAGVL</sequence>
<organism evidence="3 4">
    <name type="scientific">Haloarcula hispanica (strain ATCC 33960 / DSM 4426 / JCM 8911 / NBRC 102182 / NCIMB 2187 / VKM B-1755)</name>
    <dbReference type="NCBI Taxonomy" id="634497"/>
    <lineage>
        <taxon>Archaea</taxon>
        <taxon>Methanobacteriati</taxon>
        <taxon>Methanobacteriota</taxon>
        <taxon>Stenosarchaea group</taxon>
        <taxon>Halobacteria</taxon>
        <taxon>Halobacteriales</taxon>
        <taxon>Haloarculaceae</taxon>
        <taxon>Haloarcula</taxon>
    </lineage>
</organism>
<dbReference type="AlphaFoldDB" id="G0HRW5"/>
<dbReference type="GeneID" id="23804209"/>
<evidence type="ECO:0000256" key="1">
    <source>
        <dbReference type="ARBA" id="ARBA00022729"/>
    </source>
</evidence>